<protein>
    <recommendedName>
        <fullName evidence="1">AAA+ ATPase domain-containing protein</fullName>
    </recommendedName>
</protein>
<gene>
    <name evidence="2" type="ORF">A1QO_11525</name>
</gene>
<dbReference type="SUPFAM" id="SSF52540">
    <property type="entry name" value="P-loop containing nucleoside triphosphate hydrolases"/>
    <property type="match status" value="1"/>
</dbReference>
<dbReference type="SMART" id="SM00382">
    <property type="entry name" value="AAA"/>
    <property type="match status" value="1"/>
</dbReference>
<proteinExistence type="predicted"/>
<dbReference type="GO" id="GO:0005524">
    <property type="term" value="F:ATP binding"/>
    <property type="evidence" value="ECO:0007669"/>
    <property type="project" value="InterPro"/>
</dbReference>
<dbReference type="GO" id="GO:0016887">
    <property type="term" value="F:ATP hydrolysis activity"/>
    <property type="evidence" value="ECO:0007669"/>
    <property type="project" value="InterPro"/>
</dbReference>
<dbReference type="RefSeq" id="WP_017040498.1">
    <property type="nucleotide sequence ID" value="NZ_AJYQ02000114.1"/>
</dbReference>
<evidence type="ECO:0000259" key="1">
    <source>
        <dbReference type="SMART" id="SM00382"/>
    </source>
</evidence>
<evidence type="ECO:0000313" key="3">
    <source>
        <dbReference type="Proteomes" id="UP000094741"/>
    </source>
</evidence>
<dbReference type="InterPro" id="IPR011704">
    <property type="entry name" value="ATPase_dyneun-rel_AAA"/>
</dbReference>
<dbReference type="Gene3D" id="3.40.50.300">
    <property type="entry name" value="P-loop containing nucleotide triphosphate hydrolases"/>
    <property type="match status" value="1"/>
</dbReference>
<name>A0A1E5BCW6_9VIBR</name>
<dbReference type="EMBL" id="AJYQ02000114">
    <property type="protein sequence ID" value="OEE32343.1"/>
    <property type="molecule type" value="Genomic_DNA"/>
</dbReference>
<reference evidence="2 3" key="1">
    <citation type="journal article" date="2012" name="Science">
        <title>Ecological populations of bacteria act as socially cohesive units of antibiotic production and resistance.</title>
        <authorList>
            <person name="Cordero O.X."/>
            <person name="Wildschutte H."/>
            <person name="Kirkup B."/>
            <person name="Proehl S."/>
            <person name="Ngo L."/>
            <person name="Hussain F."/>
            <person name="Le Roux F."/>
            <person name="Mincer T."/>
            <person name="Polz M.F."/>
        </authorList>
    </citation>
    <scope>NUCLEOTIDE SEQUENCE [LARGE SCALE GENOMIC DNA]</scope>
    <source>
        <strain evidence="2 3">ZF-129</strain>
    </source>
</reference>
<feature type="domain" description="AAA+ ATPase" evidence="1">
    <location>
        <begin position="349"/>
        <end position="526"/>
    </location>
</feature>
<dbReference type="Pfam" id="PF07728">
    <property type="entry name" value="AAA_5"/>
    <property type="match status" value="1"/>
</dbReference>
<evidence type="ECO:0000313" key="2">
    <source>
        <dbReference type="EMBL" id="OEE32343.1"/>
    </source>
</evidence>
<dbReference type="PANTHER" id="PTHR37291">
    <property type="entry name" value="5-METHYLCYTOSINE-SPECIFIC RESTRICTION ENZYME B"/>
    <property type="match status" value="1"/>
</dbReference>
<dbReference type="InterPro" id="IPR052934">
    <property type="entry name" value="Methyl-DNA_Rec/Restrict_Enz"/>
</dbReference>
<dbReference type="AlphaFoldDB" id="A0A1E5BCW6"/>
<dbReference type="PANTHER" id="PTHR37291:SF1">
    <property type="entry name" value="TYPE IV METHYL-DIRECTED RESTRICTION ENZYME ECOKMCRB SUBUNIT"/>
    <property type="match status" value="1"/>
</dbReference>
<comment type="caution">
    <text evidence="2">The sequence shown here is derived from an EMBL/GenBank/DDBJ whole genome shotgun (WGS) entry which is preliminary data.</text>
</comment>
<dbReference type="Proteomes" id="UP000094741">
    <property type="component" value="Unassembled WGS sequence"/>
</dbReference>
<dbReference type="InterPro" id="IPR027417">
    <property type="entry name" value="P-loop_NTPase"/>
</dbReference>
<dbReference type="eggNOG" id="COG1401">
    <property type="taxonomic scope" value="Bacteria"/>
</dbReference>
<accession>A0A1E5BCW6</accession>
<dbReference type="OrthoDB" id="9781481at2"/>
<sequence length="699" mass="80212">MPNTEIDIEELKASQATWNEFLEAWPFERVKTMTLEEYSNPGGNNSFSYWIEFGTTNLGSIKGGDSSKFGIYRRKNEPKGERSHIIHGEEYSWKKNLGNSEEEVFQRIKSQLIEVIVAVKSGDLDVIQQSPLPNTIKWKTAFLYQDQSAPSVLAIFKEAVFQRACRSSTVTVAQANRELMSKKPDNVDAASYSYHVWYSNQPPKNEIIEQLKEHLTLDILEGMNNEKLELLHKLTELANELSLDIYPTAKSDQLKIGRQEKPIQDKATASFAIINFSKRNIKIAIGERRENLTLALMEDLEQMMSEFSEDNPTERLGYWPSDYGQEELSLKTESGEVERMDSIANELLLPMNQILYGPPGTGKTYHLQQIEKTYISDTPHDEPLNRRYSMTTFHQSYGYEEFIEGIKAETDENGNISYSVSPGVFLKLCQRAEKDPNHRYAIFIDEINRGNISKIFGELISLIELDKRSGCDNAMSIKLTYSGKEFSVPANVDIIGTMNTADRSLAMMDTALRRRFDFVEMMPKPELLEGCDVKGINLERLLIVLNQRIEILYDREHMLGHAFFMPVKKTLEEQGEEQAFEALELVFKNKIIPLLEEYFFEDWEKIRLVLADNQKQSHPQLQFVKKIELKNSDLNDLFGQNHQLDQYGQTQERYLLAKPGETVWSQPNSYIGVYEGDSLVSETLEKNDEEPSSTDSGEM</sequence>
<dbReference type="STRING" id="1187848.A1QO_11525"/>
<dbReference type="InterPro" id="IPR003593">
    <property type="entry name" value="AAA+_ATPase"/>
</dbReference>
<organism evidence="2 3">
    <name type="scientific">Vibrio genomosp. F10 str. ZF-129</name>
    <dbReference type="NCBI Taxonomy" id="1187848"/>
    <lineage>
        <taxon>Bacteria</taxon>
        <taxon>Pseudomonadati</taxon>
        <taxon>Pseudomonadota</taxon>
        <taxon>Gammaproteobacteria</taxon>
        <taxon>Vibrionales</taxon>
        <taxon>Vibrionaceae</taxon>
        <taxon>Vibrio</taxon>
    </lineage>
</organism>